<dbReference type="HAMAP" id="MF_01411">
    <property type="entry name" value="LPS_assembly_LptD"/>
    <property type="match status" value="1"/>
</dbReference>
<feature type="domain" description="Organic solvent tolerance-like N-terminal" evidence="5">
    <location>
        <begin position="62"/>
        <end position="135"/>
    </location>
</feature>
<comment type="function">
    <text evidence="4">Involved in the assembly of lipopolysaccharide (LPS) at the surface of the outer membrane.</text>
</comment>
<keyword evidence="1 4" id="KW-0732">Signal</keyword>
<dbReference type="InterPro" id="IPR005653">
    <property type="entry name" value="OstA-like_N"/>
</dbReference>
<evidence type="ECO:0000259" key="6">
    <source>
        <dbReference type="Pfam" id="PF04453"/>
    </source>
</evidence>
<dbReference type="Pfam" id="PF03968">
    <property type="entry name" value="LptD_N"/>
    <property type="match status" value="1"/>
</dbReference>
<feature type="chain" id="PRO_5044936076" description="LPS-assembly protein LptD" evidence="4">
    <location>
        <begin position="40"/>
        <end position="757"/>
    </location>
</feature>
<comment type="subcellular location">
    <subcellularLocation>
        <location evidence="4">Cell outer membrane</location>
    </subcellularLocation>
</comment>
<name>A0ABV6PE85_9SPHN</name>
<evidence type="ECO:0000256" key="3">
    <source>
        <dbReference type="ARBA" id="ARBA00023237"/>
    </source>
</evidence>
<evidence type="ECO:0000313" key="8">
    <source>
        <dbReference type="Proteomes" id="UP001589943"/>
    </source>
</evidence>
<reference evidence="7 8" key="1">
    <citation type="submission" date="2024-09" db="EMBL/GenBank/DDBJ databases">
        <authorList>
            <person name="Sun Q."/>
            <person name="Mori K."/>
        </authorList>
    </citation>
    <scope>NUCLEOTIDE SEQUENCE [LARGE SCALE GENOMIC DNA]</scope>
    <source>
        <strain evidence="7 8">NCAIM B.02537</strain>
    </source>
</reference>
<dbReference type="Proteomes" id="UP001589943">
    <property type="component" value="Unassembled WGS sequence"/>
</dbReference>
<keyword evidence="3 4" id="KW-0998">Cell outer membrane</keyword>
<comment type="caution">
    <text evidence="7">The sequence shown here is derived from an EMBL/GenBank/DDBJ whole genome shotgun (WGS) entry which is preliminary data.</text>
</comment>
<dbReference type="Pfam" id="PF04453">
    <property type="entry name" value="LptD"/>
    <property type="match status" value="1"/>
</dbReference>
<accession>A0ABV6PE85</accession>
<dbReference type="Gene3D" id="2.60.450.10">
    <property type="entry name" value="Lipopolysaccharide (LPS) transport protein A like domain"/>
    <property type="match status" value="1"/>
</dbReference>
<evidence type="ECO:0000256" key="2">
    <source>
        <dbReference type="ARBA" id="ARBA00023136"/>
    </source>
</evidence>
<comment type="subunit">
    <text evidence="4">Component of the lipopolysaccharide transport and assembly complex.</text>
</comment>
<dbReference type="RefSeq" id="WP_379479647.1">
    <property type="nucleotide sequence ID" value="NZ_JBHLTL010000001.1"/>
</dbReference>
<dbReference type="EMBL" id="JBHLTL010000001">
    <property type="protein sequence ID" value="MFC0588138.1"/>
    <property type="molecule type" value="Genomic_DNA"/>
</dbReference>
<evidence type="ECO:0000256" key="4">
    <source>
        <dbReference type="HAMAP-Rule" id="MF_01411"/>
    </source>
</evidence>
<comment type="caution">
    <text evidence="4">Lacks conserved residue(s) required for the propagation of feature annotation.</text>
</comment>
<comment type="similarity">
    <text evidence="4">Belongs to the LptD family.</text>
</comment>
<evidence type="ECO:0000256" key="1">
    <source>
        <dbReference type="ARBA" id="ARBA00022729"/>
    </source>
</evidence>
<dbReference type="InterPro" id="IPR050218">
    <property type="entry name" value="LptD"/>
</dbReference>
<proteinExistence type="inferred from homology"/>
<feature type="domain" description="LptD C-terminal" evidence="6">
    <location>
        <begin position="315"/>
        <end position="682"/>
    </location>
</feature>
<dbReference type="PANTHER" id="PTHR30189">
    <property type="entry name" value="LPS-ASSEMBLY PROTEIN"/>
    <property type="match status" value="1"/>
</dbReference>
<dbReference type="InterPro" id="IPR007543">
    <property type="entry name" value="LptD_C"/>
</dbReference>
<dbReference type="PANTHER" id="PTHR30189:SF1">
    <property type="entry name" value="LPS-ASSEMBLY PROTEIN LPTD"/>
    <property type="match status" value="1"/>
</dbReference>
<feature type="signal peptide" evidence="4">
    <location>
        <begin position="1"/>
        <end position="39"/>
    </location>
</feature>
<evidence type="ECO:0000313" key="7">
    <source>
        <dbReference type="EMBL" id="MFC0588138.1"/>
    </source>
</evidence>
<keyword evidence="2 4" id="KW-0472">Membrane</keyword>
<sequence length="757" mass="84035" precursor="true">MLPPAQPWLHSFDLPCRTWRLNAAAMALTLLALPGQARAQDAPDAVQPAVTGATNDGPIGFEADGVSYDSNGDTVTAFGNVILRRGDQSMRADQVVWNRSTGKILATGNIRFVDPDGNQLFSESLELTDEFKTGAMDNMLLALREGGRLAALKGERGEDGRIYLTNAAYSACAVEDSDGCPKNPSWRITSQRVIYDPEKKQVRFTGARLELFGAKLLPLPGLVLATDGRPINGLLIPDVRYSSSNGIELVNTWYQRLAPDKDLALSGYVYTKAAPMLSGTYRQLASKGAFQITGYATYGSRIPIGSALPTSQKDFRGYFSANGKFQFDPNWSLTFSGRVASDRTFLRRYDISRDDRLRSMIDLEHIDANSYLSLAGWATQTLRVGDSQGQVPVALPVLDYRRRLADPVLGGKVELQLNSLAITRTSGQDTQRAFASARWDMRKLTPWGQEVTFTALARGDVYHTDETGLTSTAIYRGNPGWEARGIATAAMDVKWPLTGAFLGGNQVLTPRFQVVASPALANLSVPNEDARAIDLEDSNLFALNRFPGYDRVEDGVRFTYGLDWFWERPDWRINATIGQTYRLTSRPTLFPDGTGLSNRVSDVVGRTEIRFKDFVKFTHRYRLDKDNLAVRRNEFDATVGTSRTYAEVGYLRLNRNISSAIEDLRDREEVRFAGRVGFARYWSIFGSGVVDLTSTNEDPTAVGADGFQPVRTRLGVAYQDDCIDLDFTWRRDYVATGDARKGNTFEVHFALRNLGFR</sequence>
<evidence type="ECO:0000259" key="5">
    <source>
        <dbReference type="Pfam" id="PF03968"/>
    </source>
</evidence>
<organism evidence="7 8">
    <name type="scientific">Novosphingobium aquiterrae</name>
    <dbReference type="NCBI Taxonomy" id="624388"/>
    <lineage>
        <taxon>Bacteria</taxon>
        <taxon>Pseudomonadati</taxon>
        <taxon>Pseudomonadota</taxon>
        <taxon>Alphaproteobacteria</taxon>
        <taxon>Sphingomonadales</taxon>
        <taxon>Sphingomonadaceae</taxon>
        <taxon>Novosphingobium</taxon>
    </lineage>
</organism>
<protein>
    <recommendedName>
        <fullName evidence="4">LPS-assembly protein LptD</fullName>
    </recommendedName>
</protein>
<gene>
    <name evidence="4" type="primary">lptD</name>
    <name evidence="7" type="ORF">ACFFF7_01790</name>
</gene>
<dbReference type="InterPro" id="IPR020889">
    <property type="entry name" value="LipoPS_assembly_LptD"/>
</dbReference>
<keyword evidence="8" id="KW-1185">Reference proteome</keyword>